<feature type="domain" description="AAA+ ATPase" evidence="7">
    <location>
        <begin position="167"/>
        <end position="319"/>
    </location>
</feature>
<dbReference type="InterPro" id="IPR003960">
    <property type="entry name" value="ATPase_AAA_CS"/>
</dbReference>
<accession>A0AAD5V930</accession>
<comment type="similarity">
    <text evidence="1">Belongs to the AAA ATPase family. PCH2 subfamily.</text>
</comment>
<keyword evidence="2 5" id="KW-0547">Nucleotide-binding</keyword>
<dbReference type="Pfam" id="PF23242">
    <property type="entry name" value="AAA_lid_TRIP13_C"/>
    <property type="match status" value="1"/>
</dbReference>
<evidence type="ECO:0000313" key="8">
    <source>
        <dbReference type="EMBL" id="KAJ3485348.1"/>
    </source>
</evidence>
<dbReference type="GO" id="GO:0005524">
    <property type="term" value="F:ATP binding"/>
    <property type="evidence" value="ECO:0007669"/>
    <property type="project" value="UniProtKB-KW"/>
</dbReference>
<dbReference type="PANTHER" id="PTHR45991">
    <property type="entry name" value="PACHYTENE CHECKPOINT PROTEIN 2"/>
    <property type="match status" value="1"/>
</dbReference>
<comment type="caution">
    <text evidence="8">The sequence shown here is derived from an EMBL/GenBank/DDBJ whole genome shotgun (WGS) entry which is preliminary data.</text>
</comment>
<organism evidence="8 9">
    <name type="scientific">Meripilus lineatus</name>
    <dbReference type="NCBI Taxonomy" id="2056292"/>
    <lineage>
        <taxon>Eukaryota</taxon>
        <taxon>Fungi</taxon>
        <taxon>Dikarya</taxon>
        <taxon>Basidiomycota</taxon>
        <taxon>Agaricomycotina</taxon>
        <taxon>Agaricomycetes</taxon>
        <taxon>Polyporales</taxon>
        <taxon>Meripilaceae</taxon>
        <taxon>Meripilus</taxon>
    </lineage>
</organism>
<dbReference type="GO" id="GO:0007131">
    <property type="term" value="P:reciprocal meiotic recombination"/>
    <property type="evidence" value="ECO:0007669"/>
    <property type="project" value="TreeGrafter"/>
</dbReference>
<dbReference type="Gene3D" id="3.40.50.300">
    <property type="entry name" value="P-loop containing nucleotide triphosphate hydrolases"/>
    <property type="match status" value="1"/>
</dbReference>
<name>A0AAD5V930_9APHY</name>
<dbReference type="InterPro" id="IPR003593">
    <property type="entry name" value="AAA+_ATPase"/>
</dbReference>
<gene>
    <name evidence="8" type="ORF">NLI96_g5012</name>
</gene>
<dbReference type="Pfam" id="PF00004">
    <property type="entry name" value="AAA"/>
    <property type="match status" value="1"/>
</dbReference>
<evidence type="ECO:0000256" key="1">
    <source>
        <dbReference type="ARBA" id="ARBA00007271"/>
    </source>
</evidence>
<dbReference type="Proteomes" id="UP001212997">
    <property type="component" value="Unassembled WGS sequence"/>
</dbReference>
<keyword evidence="9" id="KW-1185">Reference proteome</keyword>
<dbReference type="PANTHER" id="PTHR45991:SF1">
    <property type="entry name" value="PACHYTENE CHECKPOINT PROTEIN 2 HOMOLOG"/>
    <property type="match status" value="1"/>
</dbReference>
<sequence length="484" mass="53700">MSPTPDSQRVWPVHIEVRVSANATARFDTIRNAIYNYITSSFSHLYLPSTLQGWDEIPLLASSVDRVYASESQSCPSPSLPLQQVDLQIHVYQPSDSDAFEELASGSGRGDGEEVMAASVCELPSLGWEGLWESLIYSDDIKSKLLDYIYATVVFSDADVDFNIVSWNRMVLLHGPPGTGKTSLCRALSQKLSIRLADRYPHSRLLEINSHSLFSKWFSESGKLVQKLFSTVMDMVEDEETFVVVLIDEVESLTAARAGAMAGTEPSDALRVVNALLTQLDKLKHRKNVLVMSTSNLAKAIDSAFVDRADIIQYVDLPPREAIYEILRTCLSELVTKGIIDDVEVPNLTQAQLYERISTFPHNGTGISLEANGPPRQDSHFVGEAKERSKQVALRLLTIAEKCRGQGMSGRSLRRLPVLAHARYIGTLSMLAPRLTNGTHGTKMKPRSGYPQDARGSPTKVEVWLDAMERVVDGQAVERNRLEH</sequence>
<dbReference type="GO" id="GO:0016887">
    <property type="term" value="F:ATP hydrolysis activity"/>
    <property type="evidence" value="ECO:0007669"/>
    <property type="project" value="InterPro"/>
</dbReference>
<dbReference type="InterPro" id="IPR003959">
    <property type="entry name" value="ATPase_AAA_core"/>
</dbReference>
<dbReference type="FunFam" id="3.40.50.300:FF:001494">
    <property type="entry name" value="Pachytene checkpoint component Pch2"/>
    <property type="match status" value="1"/>
</dbReference>
<dbReference type="InterPro" id="IPR044539">
    <property type="entry name" value="Pch2-like"/>
</dbReference>
<dbReference type="GO" id="GO:0005694">
    <property type="term" value="C:chromosome"/>
    <property type="evidence" value="ECO:0007669"/>
    <property type="project" value="TreeGrafter"/>
</dbReference>
<dbReference type="GO" id="GO:0051598">
    <property type="term" value="P:meiotic recombination checkpoint signaling"/>
    <property type="evidence" value="ECO:0007669"/>
    <property type="project" value="TreeGrafter"/>
</dbReference>
<evidence type="ECO:0000256" key="2">
    <source>
        <dbReference type="ARBA" id="ARBA00022741"/>
    </source>
</evidence>
<feature type="region of interest" description="Disordered" evidence="6">
    <location>
        <begin position="436"/>
        <end position="457"/>
    </location>
</feature>
<evidence type="ECO:0000313" key="9">
    <source>
        <dbReference type="Proteomes" id="UP001212997"/>
    </source>
</evidence>
<dbReference type="SUPFAM" id="SSF52540">
    <property type="entry name" value="P-loop containing nucleoside triphosphate hydrolases"/>
    <property type="match status" value="1"/>
</dbReference>
<evidence type="ECO:0000259" key="7">
    <source>
        <dbReference type="SMART" id="SM00382"/>
    </source>
</evidence>
<keyword evidence="3 5" id="KW-0067">ATP-binding</keyword>
<dbReference type="SMART" id="SM00382">
    <property type="entry name" value="AAA"/>
    <property type="match status" value="1"/>
</dbReference>
<dbReference type="PROSITE" id="PS00674">
    <property type="entry name" value="AAA"/>
    <property type="match status" value="1"/>
</dbReference>
<evidence type="ECO:0000256" key="4">
    <source>
        <dbReference type="ARBA" id="ARBA00023254"/>
    </source>
</evidence>
<evidence type="ECO:0000256" key="3">
    <source>
        <dbReference type="ARBA" id="ARBA00022840"/>
    </source>
</evidence>
<keyword evidence="4" id="KW-0469">Meiosis</keyword>
<evidence type="ECO:0000256" key="6">
    <source>
        <dbReference type="SAM" id="MobiDB-lite"/>
    </source>
</evidence>
<protein>
    <recommendedName>
        <fullName evidence="7">AAA+ ATPase domain-containing protein</fullName>
    </recommendedName>
</protein>
<dbReference type="InterPro" id="IPR058249">
    <property type="entry name" value="Pch2_C"/>
</dbReference>
<evidence type="ECO:0000256" key="5">
    <source>
        <dbReference type="RuleBase" id="RU003651"/>
    </source>
</evidence>
<dbReference type="Pfam" id="PF23563">
    <property type="entry name" value="TRIP13_N"/>
    <property type="match status" value="1"/>
</dbReference>
<proteinExistence type="inferred from homology"/>
<dbReference type="InterPro" id="IPR027417">
    <property type="entry name" value="P-loop_NTPase"/>
</dbReference>
<reference evidence="8" key="1">
    <citation type="submission" date="2022-07" db="EMBL/GenBank/DDBJ databases">
        <title>Genome Sequence of Physisporinus lineatus.</title>
        <authorList>
            <person name="Buettner E."/>
        </authorList>
    </citation>
    <scope>NUCLEOTIDE SEQUENCE</scope>
    <source>
        <strain evidence="8">VT162</strain>
    </source>
</reference>
<dbReference type="AlphaFoldDB" id="A0AAD5V930"/>
<dbReference type="EMBL" id="JANAWD010000156">
    <property type="protein sequence ID" value="KAJ3485348.1"/>
    <property type="molecule type" value="Genomic_DNA"/>
</dbReference>
<dbReference type="GO" id="GO:0005634">
    <property type="term" value="C:nucleus"/>
    <property type="evidence" value="ECO:0007669"/>
    <property type="project" value="TreeGrafter"/>
</dbReference>